<dbReference type="HOGENOM" id="CLU_150179_0_0_1"/>
<evidence type="ECO:0000256" key="1">
    <source>
        <dbReference type="SAM" id="MobiDB-lite"/>
    </source>
</evidence>
<dbReference type="GeneID" id="9096782"/>
<sequence>MPDQQAKLITAHTTVRSVCLHCVEYANSTPLKDEVEMPAATSSPSSATDSKELQLKRLDLEHQKIDLELQKERSKELQLQLQLKRLCTQNDKAMMPANLLHVNMKAKLIDAQCWVILEDK</sequence>
<protein>
    <submittedName>
        <fullName evidence="2">Uncharacterized protein</fullName>
    </submittedName>
</protein>
<dbReference type="RefSeq" id="XP_002793436.2">
    <property type="nucleotide sequence ID" value="XM_002793390.2"/>
</dbReference>
<accession>C1H0Q2</accession>
<name>C1H0Q2_PARBA</name>
<evidence type="ECO:0000313" key="2">
    <source>
        <dbReference type="EMBL" id="EEH33296.2"/>
    </source>
</evidence>
<dbReference type="KEGG" id="pbl:PAAG_04346"/>
<reference evidence="2 3" key="1">
    <citation type="journal article" date="2011" name="PLoS Genet.">
        <title>Comparative genomic analysis of human fungal pathogens causing paracoccidioidomycosis.</title>
        <authorList>
            <person name="Desjardins C.A."/>
            <person name="Champion M.D."/>
            <person name="Holder J.W."/>
            <person name="Muszewska A."/>
            <person name="Goldberg J."/>
            <person name="Bailao A.M."/>
            <person name="Brigido M.M."/>
            <person name="Ferreira M.E."/>
            <person name="Garcia A.M."/>
            <person name="Grynberg M."/>
            <person name="Gujja S."/>
            <person name="Heiman D.I."/>
            <person name="Henn M.R."/>
            <person name="Kodira C.D."/>
            <person name="Leon-Narvaez H."/>
            <person name="Longo L.V."/>
            <person name="Ma L.J."/>
            <person name="Malavazi I."/>
            <person name="Matsuo A.L."/>
            <person name="Morais F.V."/>
            <person name="Pereira M."/>
            <person name="Rodriguez-Brito S."/>
            <person name="Sakthikumar S."/>
            <person name="Salem-Izacc S.M."/>
            <person name="Sykes S.M."/>
            <person name="Teixeira M.M."/>
            <person name="Vallejo M.C."/>
            <person name="Walter M.E."/>
            <person name="Yandava C."/>
            <person name="Young S."/>
            <person name="Zeng Q."/>
            <person name="Zucker J."/>
            <person name="Felipe M.S."/>
            <person name="Goldman G.H."/>
            <person name="Haas B.J."/>
            <person name="McEwen J.G."/>
            <person name="Nino-Vega G."/>
            <person name="Puccia R."/>
            <person name="San-Blas G."/>
            <person name="Soares C.M."/>
            <person name="Birren B.W."/>
            <person name="Cuomo C.A."/>
        </authorList>
    </citation>
    <scope>NUCLEOTIDE SEQUENCE [LARGE SCALE GENOMIC DNA]</scope>
    <source>
        <strain evidence="3">ATCC MYA-826 / Pb01</strain>
    </source>
</reference>
<keyword evidence="3" id="KW-1185">Reference proteome</keyword>
<dbReference type="Proteomes" id="UP000002059">
    <property type="component" value="Partially assembled WGS sequence"/>
</dbReference>
<evidence type="ECO:0000313" key="3">
    <source>
        <dbReference type="Proteomes" id="UP000002059"/>
    </source>
</evidence>
<dbReference type="AlphaFoldDB" id="C1H0Q2"/>
<feature type="region of interest" description="Disordered" evidence="1">
    <location>
        <begin position="33"/>
        <end position="54"/>
    </location>
</feature>
<gene>
    <name evidence="2" type="ORF">PAAG_04346</name>
</gene>
<proteinExistence type="predicted"/>
<dbReference type="VEuPathDB" id="FungiDB:PAAG_04346"/>
<feature type="compositionally biased region" description="Low complexity" evidence="1">
    <location>
        <begin position="38"/>
        <end position="48"/>
    </location>
</feature>
<organism evidence="2 3">
    <name type="scientific">Paracoccidioides lutzii (strain ATCC MYA-826 / Pb01)</name>
    <name type="common">Paracoccidioides brasiliensis</name>
    <dbReference type="NCBI Taxonomy" id="502779"/>
    <lineage>
        <taxon>Eukaryota</taxon>
        <taxon>Fungi</taxon>
        <taxon>Dikarya</taxon>
        <taxon>Ascomycota</taxon>
        <taxon>Pezizomycotina</taxon>
        <taxon>Eurotiomycetes</taxon>
        <taxon>Eurotiomycetidae</taxon>
        <taxon>Onygenales</taxon>
        <taxon>Ajellomycetaceae</taxon>
        <taxon>Paracoccidioides</taxon>
    </lineage>
</organism>
<dbReference type="EMBL" id="KN294002">
    <property type="protein sequence ID" value="EEH33296.2"/>
    <property type="molecule type" value="Genomic_DNA"/>
</dbReference>